<name>A0ABS6EMM5_9CLOT</name>
<gene>
    <name evidence="2" type="ORF">KQI86_19455</name>
</gene>
<sequence length="100" mass="11944">MLNHINILGINYKIKYLNDLIERENLYGEIDYHKQTIRIDESMRRDRKVRTLIHEILHGIMESLGYNDINCDEEKIQNISNALYLLLENNPKLLSLFSLR</sequence>
<feature type="domain" description="IrrE N-terminal-like" evidence="1">
    <location>
        <begin position="30"/>
        <end position="87"/>
    </location>
</feature>
<dbReference type="Proteomes" id="UP000726170">
    <property type="component" value="Unassembled WGS sequence"/>
</dbReference>
<keyword evidence="3" id="KW-1185">Reference proteome</keyword>
<evidence type="ECO:0000313" key="3">
    <source>
        <dbReference type="Proteomes" id="UP000726170"/>
    </source>
</evidence>
<dbReference type="EMBL" id="JAHLQF010000006">
    <property type="protein sequence ID" value="MBU5486481.1"/>
    <property type="molecule type" value="Genomic_DNA"/>
</dbReference>
<proteinExistence type="predicted"/>
<dbReference type="InterPro" id="IPR010359">
    <property type="entry name" value="IrrE_HExxH"/>
</dbReference>
<organism evidence="2 3">
    <name type="scientific">Clostridium mobile</name>
    <dbReference type="NCBI Taxonomy" id="2841512"/>
    <lineage>
        <taxon>Bacteria</taxon>
        <taxon>Bacillati</taxon>
        <taxon>Bacillota</taxon>
        <taxon>Clostridia</taxon>
        <taxon>Eubacteriales</taxon>
        <taxon>Clostridiaceae</taxon>
        <taxon>Clostridium</taxon>
    </lineage>
</organism>
<protein>
    <recommendedName>
        <fullName evidence="1">IrrE N-terminal-like domain-containing protein</fullName>
    </recommendedName>
</protein>
<dbReference type="RefSeq" id="WP_216441079.1">
    <property type="nucleotide sequence ID" value="NZ_JAHLQF010000006.1"/>
</dbReference>
<evidence type="ECO:0000259" key="1">
    <source>
        <dbReference type="Pfam" id="PF06114"/>
    </source>
</evidence>
<comment type="caution">
    <text evidence="2">The sequence shown here is derived from an EMBL/GenBank/DDBJ whole genome shotgun (WGS) entry which is preliminary data.</text>
</comment>
<evidence type="ECO:0000313" key="2">
    <source>
        <dbReference type="EMBL" id="MBU5486481.1"/>
    </source>
</evidence>
<accession>A0ABS6EMM5</accession>
<dbReference type="Pfam" id="PF06114">
    <property type="entry name" value="Peptidase_M78"/>
    <property type="match status" value="1"/>
</dbReference>
<reference evidence="2 3" key="1">
    <citation type="submission" date="2021-06" db="EMBL/GenBank/DDBJ databases">
        <authorList>
            <person name="Sun Q."/>
            <person name="Li D."/>
        </authorList>
    </citation>
    <scope>NUCLEOTIDE SEQUENCE [LARGE SCALE GENOMIC DNA]</scope>
    <source>
        <strain evidence="2 3">MSJ-11</strain>
    </source>
</reference>